<dbReference type="InterPro" id="IPR050313">
    <property type="entry name" value="Carb_Metab_HTH_regulators"/>
</dbReference>
<evidence type="ECO:0000256" key="2">
    <source>
        <dbReference type="ARBA" id="ARBA00023015"/>
    </source>
</evidence>
<evidence type="ECO:0000259" key="5">
    <source>
        <dbReference type="PROSITE" id="PS51000"/>
    </source>
</evidence>
<name>A0A443ITC2_9RHOB</name>
<accession>A0A443ITC2</accession>
<evidence type="ECO:0000256" key="1">
    <source>
        <dbReference type="ARBA" id="ARBA00022491"/>
    </source>
</evidence>
<dbReference type="InterPro" id="IPR036388">
    <property type="entry name" value="WH-like_DNA-bd_sf"/>
</dbReference>
<dbReference type="InterPro" id="IPR014036">
    <property type="entry name" value="DeoR-like_C"/>
</dbReference>
<organism evidence="6 7">
    <name type="scientific">Paenirhodobacter populi</name>
    <dbReference type="NCBI Taxonomy" id="2306993"/>
    <lineage>
        <taxon>Bacteria</taxon>
        <taxon>Pseudomonadati</taxon>
        <taxon>Pseudomonadota</taxon>
        <taxon>Alphaproteobacteria</taxon>
        <taxon>Rhodobacterales</taxon>
        <taxon>Rhodobacter group</taxon>
        <taxon>Paenirhodobacter</taxon>
    </lineage>
</organism>
<keyword evidence="2" id="KW-0805">Transcription regulation</keyword>
<dbReference type="GO" id="GO:0003677">
    <property type="term" value="F:DNA binding"/>
    <property type="evidence" value="ECO:0007669"/>
    <property type="project" value="UniProtKB-KW"/>
</dbReference>
<protein>
    <submittedName>
        <fullName evidence="6">DeoR/GlpR transcriptional regulator</fullName>
    </submittedName>
</protein>
<dbReference type="PANTHER" id="PTHR30363">
    <property type="entry name" value="HTH-TYPE TRANSCRIPTIONAL REGULATOR SRLR-RELATED"/>
    <property type="match status" value="1"/>
</dbReference>
<dbReference type="SMART" id="SM01134">
    <property type="entry name" value="DeoRC"/>
    <property type="match status" value="1"/>
</dbReference>
<keyword evidence="4" id="KW-0804">Transcription</keyword>
<dbReference type="Gene3D" id="3.40.50.1360">
    <property type="match status" value="1"/>
</dbReference>
<dbReference type="PROSITE" id="PS51000">
    <property type="entry name" value="HTH_DEOR_2"/>
    <property type="match status" value="1"/>
</dbReference>
<keyword evidence="3" id="KW-0238">DNA-binding</keyword>
<reference evidence="6 7" key="2">
    <citation type="submission" date="2019-01" db="EMBL/GenBank/DDBJ databases">
        <authorList>
            <person name="Li Y."/>
        </authorList>
    </citation>
    <scope>NUCLEOTIDE SEQUENCE [LARGE SCALE GENOMIC DNA]</scope>
    <source>
        <strain evidence="6 7">2D-5</strain>
    </source>
</reference>
<dbReference type="Proteomes" id="UP000285710">
    <property type="component" value="Unassembled WGS sequence"/>
</dbReference>
<keyword evidence="7" id="KW-1185">Reference proteome</keyword>
<dbReference type="InterPro" id="IPR037171">
    <property type="entry name" value="NagB/RpiA_transferase-like"/>
</dbReference>
<dbReference type="SUPFAM" id="SSF46785">
    <property type="entry name" value="Winged helix' DNA-binding domain"/>
    <property type="match status" value="1"/>
</dbReference>
<dbReference type="PROSITE" id="PS00894">
    <property type="entry name" value="HTH_DEOR_1"/>
    <property type="match status" value="1"/>
</dbReference>
<evidence type="ECO:0000313" key="6">
    <source>
        <dbReference type="EMBL" id="RWR10983.1"/>
    </source>
</evidence>
<dbReference type="PRINTS" id="PR00037">
    <property type="entry name" value="HTHLACR"/>
</dbReference>
<dbReference type="AlphaFoldDB" id="A0A443ITC2"/>
<sequence length="254" mass="27481">MRPSKAERQSKILSELEHMPSLRVADLAQRLSVSTETIRRDLDEMTERGELNRTYGGAIRPAAEEPVVSVRHSLFVEERQRIARAVIPLIHDAKVLMIGSGATTVHLARRIAVEMKNITVITHSFGAATVLSINPTIRVVLAPGDYHATEGATVGAHTVEFFGRFHADVALIGASGLGPTGPSDALIDVATVYSAMCRSAARRIVVADHSKHGQIFAAVYATWPMIDTLVSDLPPERDLAEVLRRSGVGIQLAP</sequence>
<dbReference type="EMBL" id="SAUW01000011">
    <property type="protein sequence ID" value="RWR10983.1"/>
    <property type="molecule type" value="Genomic_DNA"/>
</dbReference>
<dbReference type="InterPro" id="IPR001034">
    <property type="entry name" value="DeoR_HTH"/>
</dbReference>
<dbReference type="Pfam" id="PF00455">
    <property type="entry name" value="DeoRC"/>
    <property type="match status" value="1"/>
</dbReference>
<comment type="caution">
    <text evidence="6">The sequence shown here is derived from an EMBL/GenBank/DDBJ whole genome shotgun (WGS) entry which is preliminary data.</text>
</comment>
<dbReference type="Pfam" id="PF08220">
    <property type="entry name" value="HTH_DeoR"/>
    <property type="match status" value="1"/>
</dbReference>
<dbReference type="SUPFAM" id="SSF100950">
    <property type="entry name" value="NagB/RpiA/CoA transferase-like"/>
    <property type="match status" value="1"/>
</dbReference>
<dbReference type="InterPro" id="IPR036390">
    <property type="entry name" value="WH_DNA-bd_sf"/>
</dbReference>
<dbReference type="PANTHER" id="PTHR30363:SF4">
    <property type="entry name" value="GLYCEROL-3-PHOSPHATE REGULON REPRESSOR"/>
    <property type="match status" value="1"/>
</dbReference>
<keyword evidence="1" id="KW-0678">Repressor</keyword>
<dbReference type="Gene3D" id="1.10.10.10">
    <property type="entry name" value="Winged helix-like DNA-binding domain superfamily/Winged helix DNA-binding domain"/>
    <property type="match status" value="1"/>
</dbReference>
<evidence type="ECO:0000256" key="3">
    <source>
        <dbReference type="ARBA" id="ARBA00023125"/>
    </source>
</evidence>
<evidence type="ECO:0000313" key="7">
    <source>
        <dbReference type="Proteomes" id="UP000285710"/>
    </source>
</evidence>
<dbReference type="RefSeq" id="WP_128269876.1">
    <property type="nucleotide sequence ID" value="NZ_SAUW01000011.1"/>
</dbReference>
<dbReference type="SMART" id="SM00420">
    <property type="entry name" value="HTH_DEOR"/>
    <property type="match status" value="1"/>
</dbReference>
<gene>
    <name evidence="6" type="ORF">D2T33_11645</name>
</gene>
<evidence type="ECO:0000256" key="4">
    <source>
        <dbReference type="ARBA" id="ARBA00023163"/>
    </source>
</evidence>
<dbReference type="GO" id="GO:0003700">
    <property type="term" value="F:DNA-binding transcription factor activity"/>
    <property type="evidence" value="ECO:0007669"/>
    <property type="project" value="InterPro"/>
</dbReference>
<proteinExistence type="predicted"/>
<feature type="domain" description="HTH deoR-type" evidence="5">
    <location>
        <begin position="5"/>
        <end position="60"/>
    </location>
</feature>
<dbReference type="InterPro" id="IPR018356">
    <property type="entry name" value="Tscrpt_reg_HTH_DeoR_CS"/>
</dbReference>
<reference evidence="6 7" key="1">
    <citation type="submission" date="2019-01" db="EMBL/GenBank/DDBJ databases">
        <title>Sinorhodobacter populi sp. nov. isolated from the symptomatic bark tissue of Populus euramericana canker.</title>
        <authorList>
            <person name="Xu G."/>
        </authorList>
    </citation>
    <scope>NUCLEOTIDE SEQUENCE [LARGE SCALE GENOMIC DNA]</scope>
    <source>
        <strain evidence="6 7">2D-5</strain>
    </source>
</reference>